<reference evidence="1" key="1">
    <citation type="journal article" date="2020" name="Stud. Mycol.">
        <title>101 Dothideomycetes genomes: a test case for predicting lifestyles and emergence of pathogens.</title>
        <authorList>
            <person name="Haridas S."/>
            <person name="Albert R."/>
            <person name="Binder M."/>
            <person name="Bloem J."/>
            <person name="Labutti K."/>
            <person name="Salamov A."/>
            <person name="Andreopoulos B."/>
            <person name="Baker S."/>
            <person name="Barry K."/>
            <person name="Bills G."/>
            <person name="Bluhm B."/>
            <person name="Cannon C."/>
            <person name="Castanera R."/>
            <person name="Culley D."/>
            <person name="Daum C."/>
            <person name="Ezra D."/>
            <person name="Gonzalez J."/>
            <person name="Henrissat B."/>
            <person name="Kuo A."/>
            <person name="Liang C."/>
            <person name="Lipzen A."/>
            <person name="Lutzoni F."/>
            <person name="Magnuson J."/>
            <person name="Mondo S."/>
            <person name="Nolan M."/>
            <person name="Ohm R."/>
            <person name="Pangilinan J."/>
            <person name="Park H.-J."/>
            <person name="Ramirez L."/>
            <person name="Alfaro M."/>
            <person name="Sun H."/>
            <person name="Tritt A."/>
            <person name="Yoshinaga Y."/>
            <person name="Zwiers L.-H."/>
            <person name="Turgeon B."/>
            <person name="Goodwin S."/>
            <person name="Spatafora J."/>
            <person name="Crous P."/>
            <person name="Grigoriev I."/>
        </authorList>
    </citation>
    <scope>NUCLEOTIDE SEQUENCE</scope>
    <source>
        <strain evidence="1">CBS 627.86</strain>
    </source>
</reference>
<evidence type="ECO:0000313" key="1">
    <source>
        <dbReference type="EMBL" id="KAF2116108.1"/>
    </source>
</evidence>
<organism evidence="1 2">
    <name type="scientific">Lophiotrema nucula</name>
    <dbReference type="NCBI Taxonomy" id="690887"/>
    <lineage>
        <taxon>Eukaryota</taxon>
        <taxon>Fungi</taxon>
        <taxon>Dikarya</taxon>
        <taxon>Ascomycota</taxon>
        <taxon>Pezizomycotina</taxon>
        <taxon>Dothideomycetes</taxon>
        <taxon>Pleosporomycetidae</taxon>
        <taxon>Pleosporales</taxon>
        <taxon>Lophiotremataceae</taxon>
        <taxon>Lophiotrema</taxon>
    </lineage>
</organism>
<name>A0A6A5ZCJ5_9PLEO</name>
<dbReference type="AlphaFoldDB" id="A0A6A5ZCJ5"/>
<sequence length="283" mass="32385">MPGLLDIPLELRNHVYEYLLAQDFIPQPRGVICLNERYIKSYFPPQCYRGLLHVCRQTYHEFKAAIQHEADANRLHYELTVEFNHGRPYYSLTWIRFPGLSPTINSLTINVDLHLREPYGDGSEPGNADFMKLLEQPGRANFAERLLDSHLPVLLSTLSGLLHDGLMKERVLYVENLTINLKWPTQYAGTIGSSLVNPRGREYQVTSGRVRVGEKEAKELDITMRRSLSLTVADFGAHVVVLEHRAPEKLVQIGCLRLATEGDVWATGNNLDLRDDKFGWLRY</sequence>
<dbReference type="Proteomes" id="UP000799770">
    <property type="component" value="Unassembled WGS sequence"/>
</dbReference>
<evidence type="ECO:0000313" key="2">
    <source>
        <dbReference type="Proteomes" id="UP000799770"/>
    </source>
</evidence>
<dbReference type="EMBL" id="ML977321">
    <property type="protein sequence ID" value="KAF2116108.1"/>
    <property type="molecule type" value="Genomic_DNA"/>
</dbReference>
<protein>
    <recommendedName>
        <fullName evidence="3">F-box domain-containing protein</fullName>
    </recommendedName>
</protein>
<gene>
    <name evidence="1" type="ORF">BDV96DRAFT_491960</name>
</gene>
<proteinExistence type="predicted"/>
<dbReference type="OrthoDB" id="3733501at2759"/>
<keyword evidence="2" id="KW-1185">Reference proteome</keyword>
<accession>A0A6A5ZCJ5</accession>
<evidence type="ECO:0008006" key="3">
    <source>
        <dbReference type="Google" id="ProtNLM"/>
    </source>
</evidence>